<feature type="region of interest" description="Disordered" evidence="1">
    <location>
        <begin position="1"/>
        <end position="20"/>
    </location>
</feature>
<evidence type="ECO:0000313" key="3">
    <source>
        <dbReference type="Proteomes" id="UP000199054"/>
    </source>
</evidence>
<dbReference type="Proteomes" id="UP000199054">
    <property type="component" value="Unassembled WGS sequence"/>
</dbReference>
<evidence type="ECO:0000256" key="1">
    <source>
        <dbReference type="SAM" id="MobiDB-lite"/>
    </source>
</evidence>
<name>A0A1H8M723_9RHOB</name>
<sequence length="163" mass="18683">MQSHRFLKTQGRRDRDRHRGKLGKGRFDALVKELVAVIRLAFEAGATATLFGLEGPLRHGIRSDLCRQGWKWQDADDMAREILATAFRRVNATRPSWNEGQLEWTIQAGTLIGRASCARCHKPLPDGRPKFCSDLCKQSHHNHLNKLKEMSEDQVVRSSIRWI</sequence>
<dbReference type="AlphaFoldDB" id="A0A1H8M723"/>
<evidence type="ECO:0000313" key="2">
    <source>
        <dbReference type="EMBL" id="SEO13143.1"/>
    </source>
</evidence>
<gene>
    <name evidence="2" type="ORF">SAMN04489859_10373</name>
</gene>
<organism evidence="2 3">
    <name type="scientific">Paracoccus alcaliphilus</name>
    <dbReference type="NCBI Taxonomy" id="34002"/>
    <lineage>
        <taxon>Bacteria</taxon>
        <taxon>Pseudomonadati</taxon>
        <taxon>Pseudomonadota</taxon>
        <taxon>Alphaproteobacteria</taxon>
        <taxon>Rhodobacterales</taxon>
        <taxon>Paracoccaceae</taxon>
        <taxon>Paracoccus</taxon>
    </lineage>
</organism>
<protein>
    <submittedName>
        <fullName evidence="2">Uncharacterized protein</fullName>
    </submittedName>
</protein>
<dbReference type="STRING" id="34002.SAMN04489859_10373"/>
<reference evidence="2 3" key="1">
    <citation type="submission" date="2016-10" db="EMBL/GenBank/DDBJ databases">
        <authorList>
            <person name="de Groot N.N."/>
        </authorList>
    </citation>
    <scope>NUCLEOTIDE SEQUENCE [LARGE SCALE GENOMIC DNA]</scope>
    <source>
        <strain evidence="2 3">DSM 8512</strain>
    </source>
</reference>
<accession>A0A1H8M723</accession>
<dbReference type="RefSeq" id="WP_244519315.1">
    <property type="nucleotide sequence ID" value="NZ_CP067124.1"/>
</dbReference>
<dbReference type="EMBL" id="FODE01000037">
    <property type="protein sequence ID" value="SEO13143.1"/>
    <property type="molecule type" value="Genomic_DNA"/>
</dbReference>
<keyword evidence="3" id="KW-1185">Reference proteome</keyword>
<proteinExistence type="predicted"/>